<sequence>MAFILPKHVVKEIEKRLRKFLWKGGTDVGYAKVSWQQVCRPLSEGGLGIRDIHALNKGLKSRHLWRIIMADRSSIWVDWIFHYRLRGYLFGRSVIDLALGDGVS</sequence>
<comment type="caution">
    <text evidence="1">The sequence shown here is derived from an EMBL/GenBank/DDBJ whole genome shotgun (WGS) entry which is preliminary data.</text>
</comment>
<dbReference type="AlphaFoldDB" id="A0AAW2TXW4"/>
<name>A0AAW2TXW4_SESRA</name>
<reference evidence="1" key="1">
    <citation type="submission" date="2020-06" db="EMBL/GenBank/DDBJ databases">
        <authorList>
            <person name="Li T."/>
            <person name="Hu X."/>
            <person name="Zhang T."/>
            <person name="Song X."/>
            <person name="Zhang H."/>
            <person name="Dai N."/>
            <person name="Sheng W."/>
            <person name="Hou X."/>
            <person name="Wei L."/>
        </authorList>
    </citation>
    <scope>NUCLEOTIDE SEQUENCE</scope>
    <source>
        <strain evidence="1">G02</strain>
        <tissue evidence="1">Leaf</tissue>
    </source>
</reference>
<reference evidence="1" key="2">
    <citation type="journal article" date="2024" name="Plant">
        <title>Genomic evolution and insights into agronomic trait innovations of Sesamum species.</title>
        <authorList>
            <person name="Miao H."/>
            <person name="Wang L."/>
            <person name="Qu L."/>
            <person name="Liu H."/>
            <person name="Sun Y."/>
            <person name="Le M."/>
            <person name="Wang Q."/>
            <person name="Wei S."/>
            <person name="Zheng Y."/>
            <person name="Lin W."/>
            <person name="Duan Y."/>
            <person name="Cao H."/>
            <person name="Xiong S."/>
            <person name="Wang X."/>
            <person name="Wei L."/>
            <person name="Li C."/>
            <person name="Ma Q."/>
            <person name="Ju M."/>
            <person name="Zhao R."/>
            <person name="Li G."/>
            <person name="Mu C."/>
            <person name="Tian Q."/>
            <person name="Mei H."/>
            <person name="Zhang T."/>
            <person name="Gao T."/>
            <person name="Zhang H."/>
        </authorList>
    </citation>
    <scope>NUCLEOTIDE SEQUENCE</scope>
    <source>
        <strain evidence="1">G02</strain>
    </source>
</reference>
<dbReference type="PANTHER" id="PTHR33116:SF76">
    <property type="entry name" value="DUF4283 DOMAIN-CONTAINING PROTEIN"/>
    <property type="match status" value="1"/>
</dbReference>
<gene>
    <name evidence="1" type="ORF">Sradi_1891300</name>
</gene>
<evidence type="ECO:0000313" key="1">
    <source>
        <dbReference type="EMBL" id="KAL0409569.1"/>
    </source>
</evidence>
<dbReference type="EMBL" id="JACGWJ010000007">
    <property type="protein sequence ID" value="KAL0409569.1"/>
    <property type="molecule type" value="Genomic_DNA"/>
</dbReference>
<dbReference type="PANTHER" id="PTHR33116">
    <property type="entry name" value="REVERSE TRANSCRIPTASE ZINC-BINDING DOMAIN-CONTAINING PROTEIN-RELATED-RELATED"/>
    <property type="match status" value="1"/>
</dbReference>
<accession>A0AAW2TXW4</accession>
<protein>
    <submittedName>
        <fullName evidence="1">Uncharacterized protein</fullName>
    </submittedName>
</protein>
<proteinExistence type="predicted"/>
<organism evidence="1">
    <name type="scientific">Sesamum radiatum</name>
    <name type="common">Black benniseed</name>
    <dbReference type="NCBI Taxonomy" id="300843"/>
    <lineage>
        <taxon>Eukaryota</taxon>
        <taxon>Viridiplantae</taxon>
        <taxon>Streptophyta</taxon>
        <taxon>Embryophyta</taxon>
        <taxon>Tracheophyta</taxon>
        <taxon>Spermatophyta</taxon>
        <taxon>Magnoliopsida</taxon>
        <taxon>eudicotyledons</taxon>
        <taxon>Gunneridae</taxon>
        <taxon>Pentapetalae</taxon>
        <taxon>asterids</taxon>
        <taxon>lamiids</taxon>
        <taxon>Lamiales</taxon>
        <taxon>Pedaliaceae</taxon>
        <taxon>Sesamum</taxon>
    </lineage>
</organism>